<proteinExistence type="inferred from homology"/>
<gene>
    <name evidence="3" type="ORF">ACFFIX_17980</name>
</gene>
<dbReference type="Pfam" id="PF03401">
    <property type="entry name" value="TctC"/>
    <property type="match status" value="1"/>
</dbReference>
<dbReference type="InterPro" id="IPR005064">
    <property type="entry name" value="BUG"/>
</dbReference>
<name>A0ABV6GIE4_9BACI</name>
<evidence type="ECO:0000256" key="2">
    <source>
        <dbReference type="SAM" id="SignalP"/>
    </source>
</evidence>
<dbReference type="PANTHER" id="PTHR42928">
    <property type="entry name" value="TRICARBOXYLATE-BINDING PROTEIN"/>
    <property type="match status" value="1"/>
</dbReference>
<evidence type="ECO:0000313" key="3">
    <source>
        <dbReference type="EMBL" id="MFC0273295.1"/>
    </source>
</evidence>
<dbReference type="InterPro" id="IPR042100">
    <property type="entry name" value="Bug_dom1"/>
</dbReference>
<dbReference type="CDD" id="cd07012">
    <property type="entry name" value="PBP2_Bug_TTT"/>
    <property type="match status" value="1"/>
</dbReference>
<keyword evidence="4" id="KW-1185">Reference proteome</keyword>
<protein>
    <submittedName>
        <fullName evidence="3">Bug family tripartite tricarboxylate transporter substrate binding protein</fullName>
    </submittedName>
</protein>
<dbReference type="PANTHER" id="PTHR42928:SF5">
    <property type="entry name" value="BLR1237 PROTEIN"/>
    <property type="match status" value="1"/>
</dbReference>
<dbReference type="PIRSF" id="PIRSF017082">
    <property type="entry name" value="YflP"/>
    <property type="match status" value="1"/>
</dbReference>
<dbReference type="PROSITE" id="PS51257">
    <property type="entry name" value="PROKAR_LIPOPROTEIN"/>
    <property type="match status" value="1"/>
</dbReference>
<dbReference type="Gene3D" id="3.40.190.150">
    <property type="entry name" value="Bordetella uptake gene, domain 1"/>
    <property type="match status" value="1"/>
</dbReference>
<evidence type="ECO:0000313" key="4">
    <source>
        <dbReference type="Proteomes" id="UP001589854"/>
    </source>
</evidence>
<dbReference type="Gene3D" id="3.40.190.10">
    <property type="entry name" value="Periplasmic binding protein-like II"/>
    <property type="match status" value="1"/>
</dbReference>
<dbReference type="SUPFAM" id="SSF53850">
    <property type="entry name" value="Periplasmic binding protein-like II"/>
    <property type="match status" value="1"/>
</dbReference>
<comment type="caution">
    <text evidence="3">The sequence shown here is derived from an EMBL/GenBank/DDBJ whole genome shotgun (WGS) entry which is preliminary data.</text>
</comment>
<sequence length="339" mass="36643">MKKWKALKTLTLMCSIFILLVGCSSGGNETSASNSGSSEKKVDYPTKPIQMIVPFSPGGTTDTAARTLAAVINKYLPNEETVAVENKDGGAGTIGMSEVFQAKADGYTIGMATSGPMTIKPHSGQVAYKPEDFKPVIQVVATPNVLVVKNDAPWKTYEEWFDYVSENPGEFTYGTSGAGLTQHITMENFRVKTKAEVKHVPFKGGSPALTALLGGNIKGALVQTTEALPFIEDGSLRPIFISGTFKPEELNDVPLLTEKDVDVEGDVWTGIVVPKDVPDEVVQILHDSFKKALEDPEVIKQFSNIGASPFYKNSTEFKEVIDQEYKINGEVLEAVGLKG</sequence>
<evidence type="ECO:0000256" key="1">
    <source>
        <dbReference type="ARBA" id="ARBA00006987"/>
    </source>
</evidence>
<dbReference type="RefSeq" id="WP_378936446.1">
    <property type="nucleotide sequence ID" value="NZ_JBHLVO010000018.1"/>
</dbReference>
<dbReference type="EMBL" id="JBHLVO010000018">
    <property type="protein sequence ID" value="MFC0273295.1"/>
    <property type="molecule type" value="Genomic_DNA"/>
</dbReference>
<comment type="similarity">
    <text evidence="1">Belongs to the UPF0065 (bug) family.</text>
</comment>
<organism evidence="3 4">
    <name type="scientific">Metabacillus herbersteinensis</name>
    <dbReference type="NCBI Taxonomy" id="283816"/>
    <lineage>
        <taxon>Bacteria</taxon>
        <taxon>Bacillati</taxon>
        <taxon>Bacillota</taxon>
        <taxon>Bacilli</taxon>
        <taxon>Bacillales</taxon>
        <taxon>Bacillaceae</taxon>
        <taxon>Metabacillus</taxon>
    </lineage>
</organism>
<reference evidence="3 4" key="1">
    <citation type="submission" date="2024-09" db="EMBL/GenBank/DDBJ databases">
        <authorList>
            <person name="Sun Q."/>
            <person name="Mori K."/>
        </authorList>
    </citation>
    <scope>NUCLEOTIDE SEQUENCE [LARGE SCALE GENOMIC DNA]</scope>
    <source>
        <strain evidence="3 4">CCM 7228</strain>
    </source>
</reference>
<keyword evidence="2" id="KW-0732">Signal</keyword>
<accession>A0ABV6GIE4</accession>
<dbReference type="Proteomes" id="UP001589854">
    <property type="component" value="Unassembled WGS sequence"/>
</dbReference>
<feature type="chain" id="PRO_5045218908" evidence="2">
    <location>
        <begin position="27"/>
        <end position="339"/>
    </location>
</feature>
<feature type="signal peptide" evidence="2">
    <location>
        <begin position="1"/>
        <end position="26"/>
    </location>
</feature>